<feature type="region of interest" description="Disordered" evidence="1">
    <location>
        <begin position="1"/>
        <end position="38"/>
    </location>
</feature>
<dbReference type="EMBL" id="BLJN01000002">
    <property type="protein sequence ID" value="GFE80244.1"/>
    <property type="molecule type" value="Genomic_DNA"/>
</dbReference>
<protein>
    <submittedName>
        <fullName evidence="2">Uncharacterized protein</fullName>
    </submittedName>
</protein>
<gene>
    <name evidence="2" type="ORF">GCM10011487_22440</name>
</gene>
<evidence type="ECO:0000313" key="2">
    <source>
        <dbReference type="EMBL" id="GFE80244.1"/>
    </source>
</evidence>
<reference evidence="3" key="1">
    <citation type="submission" date="2020-01" db="EMBL/GenBank/DDBJ databases">
        <title>'Steroidobacter agaridevorans' sp. nov., agar-degrading bacteria isolated from rhizosphere soils.</title>
        <authorList>
            <person name="Ikenaga M."/>
            <person name="Kataoka M."/>
            <person name="Murouchi A."/>
            <person name="Katsuragi S."/>
            <person name="Sakai M."/>
        </authorList>
    </citation>
    <scope>NUCLEOTIDE SEQUENCE [LARGE SCALE GENOMIC DNA]</scope>
    <source>
        <strain evidence="3">YU21-B</strain>
    </source>
</reference>
<evidence type="ECO:0000256" key="1">
    <source>
        <dbReference type="SAM" id="MobiDB-lite"/>
    </source>
</evidence>
<organism evidence="2 3">
    <name type="scientific">Steroidobacter agaridevorans</name>
    <dbReference type="NCBI Taxonomy" id="2695856"/>
    <lineage>
        <taxon>Bacteria</taxon>
        <taxon>Pseudomonadati</taxon>
        <taxon>Pseudomonadota</taxon>
        <taxon>Gammaproteobacteria</taxon>
        <taxon>Steroidobacterales</taxon>
        <taxon>Steroidobacteraceae</taxon>
        <taxon>Steroidobacter</taxon>
    </lineage>
</organism>
<dbReference type="AlphaFoldDB" id="A0A829YA73"/>
<dbReference type="InterPro" id="IPR035965">
    <property type="entry name" value="PAS-like_dom_sf"/>
</dbReference>
<evidence type="ECO:0000313" key="3">
    <source>
        <dbReference type="Proteomes" id="UP000445000"/>
    </source>
</evidence>
<dbReference type="Gene3D" id="3.30.450.20">
    <property type="entry name" value="PAS domain"/>
    <property type="match status" value="1"/>
</dbReference>
<accession>A0A829YA73</accession>
<keyword evidence="3" id="KW-1185">Reference proteome</keyword>
<name>A0A829YA73_9GAMM</name>
<dbReference type="Proteomes" id="UP000445000">
    <property type="component" value="Unassembled WGS sequence"/>
</dbReference>
<sequence>MEKRMKHEPAAPSDEPEWGVVLPSKSDQPTAADRRSDKIRSWRRRALLKRGARLHMTMVANAQSNSLASLAMLDEAGTVVSWYGSPDGRDYVSQEVVDRHLSLFYSSEEVCRRQPDRDLRAAVIEGRITRQAWRRRPDGSAFWGTIDIEPVVLRDGRVQGFSYVASAPDQVEHSLR</sequence>
<comment type="caution">
    <text evidence="2">The sequence shown here is derived from an EMBL/GenBank/DDBJ whole genome shotgun (WGS) entry which is preliminary data.</text>
</comment>
<proteinExistence type="predicted"/>
<dbReference type="SUPFAM" id="SSF55785">
    <property type="entry name" value="PYP-like sensor domain (PAS domain)"/>
    <property type="match status" value="1"/>
</dbReference>